<dbReference type="STRING" id="1088721.JI59_06340"/>
<dbReference type="PATRIC" id="fig|1088721.3.peg.2724"/>
<comment type="caution">
    <text evidence="1">The sequence shown here is derived from an EMBL/GenBank/DDBJ whole genome shotgun (WGS) entry which is preliminary data.</text>
</comment>
<name>G6EEI7_9SPHN</name>
<evidence type="ECO:0000313" key="2">
    <source>
        <dbReference type="Proteomes" id="UP000004030"/>
    </source>
</evidence>
<organism evidence="1 2">
    <name type="scientific">Novosphingobium pentaromativorans US6-1</name>
    <dbReference type="NCBI Taxonomy" id="1088721"/>
    <lineage>
        <taxon>Bacteria</taxon>
        <taxon>Pseudomonadati</taxon>
        <taxon>Pseudomonadota</taxon>
        <taxon>Alphaproteobacteria</taxon>
        <taxon>Sphingomonadales</taxon>
        <taxon>Sphingomonadaceae</taxon>
        <taxon>Novosphingobium</taxon>
    </lineage>
</organism>
<accession>G6EEI7</accession>
<proteinExistence type="predicted"/>
<dbReference type="AlphaFoldDB" id="G6EEI7"/>
<evidence type="ECO:0000313" key="1">
    <source>
        <dbReference type="EMBL" id="EHJ60232.1"/>
    </source>
</evidence>
<keyword evidence="2" id="KW-1185">Reference proteome</keyword>
<gene>
    <name evidence="1" type="ORF">NSU_2758</name>
</gene>
<dbReference type="EMBL" id="AGFM01000040">
    <property type="protein sequence ID" value="EHJ60232.1"/>
    <property type="molecule type" value="Genomic_DNA"/>
</dbReference>
<protein>
    <submittedName>
        <fullName evidence="1">Uncharacterized protein</fullName>
    </submittedName>
</protein>
<sequence length="94" mass="10086">MNRRNSAISDNWHALCNSWGVVNARPETEGIHVMSTSIASTERQPERPCVRSKLDWAIIASVLAMGTLNILALSDQVGPAKAYAAAPVCGVPLQ</sequence>
<reference evidence="1 2" key="1">
    <citation type="journal article" date="2012" name="J. Bacteriol.">
        <title>Genome sequence of benzo(a)pyrene-degrading bacterium Novosphingobium pentaromativorans US6-1.</title>
        <authorList>
            <person name="Luo Y.R."/>
            <person name="Kang S.G."/>
            <person name="Kim S.J."/>
            <person name="Kim M.R."/>
            <person name="Li N."/>
            <person name="Lee J.H."/>
            <person name="Kwon K.K."/>
        </authorList>
    </citation>
    <scope>NUCLEOTIDE SEQUENCE [LARGE SCALE GENOMIC DNA]</scope>
    <source>
        <strain evidence="1 2">US6-1</strain>
    </source>
</reference>
<dbReference type="Proteomes" id="UP000004030">
    <property type="component" value="Unassembled WGS sequence"/>
</dbReference>